<sequence length="148" mass="16878">MVIDDARVGWRFPATLLLREALPTTSPISRVWLFLELHTCLSHRNSSSVTNDGSNLIYVDVPSLDLPFCFLGLGPVITSSRPNSKRCIPLFSLQKSRVCLKLYLFLFSKFLCRLMEVIVNGRRLEPNHTILLYMLVQNLSENLAIRIT</sequence>
<gene>
    <name evidence="1" type="ORF">ISN44_As01g016000</name>
</gene>
<evidence type="ECO:0000313" key="1">
    <source>
        <dbReference type="EMBL" id="KAG7654420.1"/>
    </source>
</evidence>
<dbReference type="AlphaFoldDB" id="A0A8T2H4X5"/>
<name>A0A8T2H4X5_ARASU</name>
<comment type="caution">
    <text evidence="1">The sequence shown here is derived from an EMBL/GenBank/DDBJ whole genome shotgun (WGS) entry which is preliminary data.</text>
</comment>
<dbReference type="Proteomes" id="UP000694251">
    <property type="component" value="Chromosome 1"/>
</dbReference>
<reference evidence="1 2" key="1">
    <citation type="submission" date="2020-12" db="EMBL/GenBank/DDBJ databases">
        <title>Concerted genomic and epigenomic changes stabilize Arabidopsis allopolyploids.</title>
        <authorList>
            <person name="Chen Z."/>
        </authorList>
    </citation>
    <scope>NUCLEOTIDE SEQUENCE [LARGE SCALE GENOMIC DNA]</scope>
    <source>
        <strain evidence="1">As9502</strain>
        <tissue evidence="1">Leaf</tissue>
    </source>
</reference>
<organism evidence="1 2">
    <name type="scientific">Arabidopsis suecica</name>
    <name type="common">Swedish thale-cress</name>
    <name type="synonym">Cardaminopsis suecica</name>
    <dbReference type="NCBI Taxonomy" id="45249"/>
    <lineage>
        <taxon>Eukaryota</taxon>
        <taxon>Viridiplantae</taxon>
        <taxon>Streptophyta</taxon>
        <taxon>Embryophyta</taxon>
        <taxon>Tracheophyta</taxon>
        <taxon>Spermatophyta</taxon>
        <taxon>Magnoliopsida</taxon>
        <taxon>eudicotyledons</taxon>
        <taxon>Gunneridae</taxon>
        <taxon>Pentapetalae</taxon>
        <taxon>rosids</taxon>
        <taxon>malvids</taxon>
        <taxon>Brassicales</taxon>
        <taxon>Brassicaceae</taxon>
        <taxon>Camelineae</taxon>
        <taxon>Arabidopsis</taxon>
    </lineage>
</organism>
<dbReference type="EMBL" id="JAEFBJ010000001">
    <property type="protein sequence ID" value="KAG7654420.1"/>
    <property type="molecule type" value="Genomic_DNA"/>
</dbReference>
<keyword evidence="2" id="KW-1185">Reference proteome</keyword>
<proteinExistence type="predicted"/>
<evidence type="ECO:0000313" key="2">
    <source>
        <dbReference type="Proteomes" id="UP000694251"/>
    </source>
</evidence>
<accession>A0A8T2H4X5</accession>
<protein>
    <submittedName>
        <fullName evidence="1">Uncharacterized protein</fullName>
    </submittedName>
</protein>